<comment type="caution">
    <text evidence="2">The sequence shown here is derived from an EMBL/GenBank/DDBJ whole genome shotgun (WGS) entry which is preliminary data.</text>
</comment>
<evidence type="ECO:0000313" key="3">
    <source>
        <dbReference type="Proteomes" id="UP000294257"/>
    </source>
</evidence>
<name>A0A4Q7KD17_9PSEU</name>
<keyword evidence="3" id="KW-1185">Reference proteome</keyword>
<keyword evidence="1" id="KW-1133">Transmembrane helix</keyword>
<accession>A0A4Q7KD17</accession>
<feature type="transmembrane region" description="Helical" evidence="1">
    <location>
        <begin position="115"/>
        <end position="134"/>
    </location>
</feature>
<protein>
    <submittedName>
        <fullName evidence="2">Putative small integral membrane protein</fullName>
    </submittedName>
</protein>
<proteinExistence type="predicted"/>
<evidence type="ECO:0000313" key="2">
    <source>
        <dbReference type="EMBL" id="RZS31448.1"/>
    </source>
</evidence>
<dbReference type="RefSeq" id="WP_130348256.1">
    <property type="nucleotide sequence ID" value="NZ_SGWQ01000014.1"/>
</dbReference>
<sequence length="173" mass="19145">MNRISSLGGLRVAFAVLTALGALYMGLVAFNNITDFNTNKAFVQHVFAMDTTFKSPNVMWRAITNETLVVIAYVLIIVWEALTAIALGMGLVLWLRSFSDSTRGSAARTWSTIGWSMMIALFGIGFIVIGGEWFQMWQSQKWNGLQAATQNFIVASAGLIVTQFHRKKTTDPD</sequence>
<feature type="transmembrane region" description="Helical" evidence="1">
    <location>
        <begin position="68"/>
        <end position="95"/>
    </location>
</feature>
<dbReference type="Proteomes" id="UP000294257">
    <property type="component" value="Unassembled WGS sequence"/>
</dbReference>
<dbReference type="EMBL" id="SGWQ01000014">
    <property type="protein sequence ID" value="RZS31448.1"/>
    <property type="molecule type" value="Genomic_DNA"/>
</dbReference>
<feature type="transmembrane region" description="Helical" evidence="1">
    <location>
        <begin position="12"/>
        <end position="30"/>
    </location>
</feature>
<dbReference type="Pfam" id="PF09933">
    <property type="entry name" value="DUF2165"/>
    <property type="match status" value="1"/>
</dbReference>
<keyword evidence="1" id="KW-0812">Transmembrane</keyword>
<dbReference type="AlphaFoldDB" id="A0A4Q7KD17"/>
<dbReference type="OrthoDB" id="7618855at2"/>
<evidence type="ECO:0000256" key="1">
    <source>
        <dbReference type="SAM" id="Phobius"/>
    </source>
</evidence>
<gene>
    <name evidence="2" type="ORF">EV193_114141</name>
</gene>
<organism evidence="2 3">
    <name type="scientific">Herbihabitans rhizosphaerae</name>
    <dbReference type="NCBI Taxonomy" id="1872711"/>
    <lineage>
        <taxon>Bacteria</taxon>
        <taxon>Bacillati</taxon>
        <taxon>Actinomycetota</taxon>
        <taxon>Actinomycetes</taxon>
        <taxon>Pseudonocardiales</taxon>
        <taxon>Pseudonocardiaceae</taxon>
        <taxon>Herbihabitans</taxon>
    </lineage>
</organism>
<reference evidence="2 3" key="1">
    <citation type="submission" date="2019-02" db="EMBL/GenBank/DDBJ databases">
        <title>Genomic Encyclopedia of Type Strains, Phase IV (KMG-IV): sequencing the most valuable type-strain genomes for metagenomic binning, comparative biology and taxonomic classification.</title>
        <authorList>
            <person name="Goeker M."/>
        </authorList>
    </citation>
    <scope>NUCLEOTIDE SEQUENCE [LARGE SCALE GENOMIC DNA]</scope>
    <source>
        <strain evidence="2 3">DSM 101727</strain>
    </source>
</reference>
<keyword evidence="1" id="KW-0472">Membrane</keyword>
<dbReference type="InterPro" id="IPR018681">
    <property type="entry name" value="DUF2165_transmembrane"/>
</dbReference>